<dbReference type="InterPro" id="IPR004045">
    <property type="entry name" value="Glutathione_S-Trfase_N"/>
</dbReference>
<dbReference type="InterPro" id="IPR054416">
    <property type="entry name" value="GST_UstS-like_C"/>
</dbReference>
<feature type="domain" description="GST N-terminal" evidence="1">
    <location>
        <begin position="7"/>
        <end position="98"/>
    </location>
</feature>
<dbReference type="SUPFAM" id="SSF47616">
    <property type="entry name" value="GST C-terminal domain-like"/>
    <property type="match status" value="1"/>
</dbReference>
<protein>
    <recommendedName>
        <fullName evidence="1">GST N-terminal domain-containing protein</fullName>
    </recommendedName>
</protein>
<dbReference type="Gene3D" id="1.20.1050.10">
    <property type="match status" value="1"/>
</dbReference>
<comment type="caution">
    <text evidence="2">The sequence shown here is derived from an EMBL/GenBank/DDBJ whole genome shotgun (WGS) entry which is preliminary data.</text>
</comment>
<dbReference type="InterPro" id="IPR036249">
    <property type="entry name" value="Thioredoxin-like_sf"/>
</dbReference>
<dbReference type="Gene3D" id="3.40.30.10">
    <property type="entry name" value="Glutaredoxin"/>
    <property type="match status" value="1"/>
</dbReference>
<evidence type="ECO:0000313" key="2">
    <source>
        <dbReference type="EMBL" id="KAG5640777.1"/>
    </source>
</evidence>
<evidence type="ECO:0000259" key="1">
    <source>
        <dbReference type="PROSITE" id="PS50404"/>
    </source>
</evidence>
<sequence length="245" mass="27634">MIVLYDIPSSAPGSAWSPNVWKTRYSLNYKGLQYRTEWIEYPDIEATCKRIGAEHTEFRADGTPLYTLPAIHDPSTGVSIADSARIAEYLDATYPDTPRLLPPGTTAVQHAFLAAYRLALPALWQFALPSTAAILNPPSQAYYARFKFDPESPQTAPTGQLREEQWAKLKEDFGLLAGWLEKGEADGPYVLGAAISFLDFAIAGYIIWLRILWKESGEWDDIRSWHGGRWDTFLKRLEQYETIVG</sequence>
<evidence type="ECO:0000313" key="3">
    <source>
        <dbReference type="Proteomes" id="UP000775547"/>
    </source>
</evidence>
<dbReference type="Pfam" id="PF22041">
    <property type="entry name" value="GST_C_7"/>
    <property type="match status" value="1"/>
</dbReference>
<accession>A0A9P7G4T3</accession>
<dbReference type="Proteomes" id="UP000775547">
    <property type="component" value="Unassembled WGS sequence"/>
</dbReference>
<dbReference type="InterPro" id="IPR036282">
    <property type="entry name" value="Glutathione-S-Trfase_C_sf"/>
</dbReference>
<dbReference type="Pfam" id="PF13409">
    <property type="entry name" value="GST_N_2"/>
    <property type="match status" value="1"/>
</dbReference>
<keyword evidence="3" id="KW-1185">Reference proteome</keyword>
<organism evidence="2 3">
    <name type="scientific">Asterophora parasitica</name>
    <dbReference type="NCBI Taxonomy" id="117018"/>
    <lineage>
        <taxon>Eukaryota</taxon>
        <taxon>Fungi</taxon>
        <taxon>Dikarya</taxon>
        <taxon>Basidiomycota</taxon>
        <taxon>Agaricomycotina</taxon>
        <taxon>Agaricomycetes</taxon>
        <taxon>Agaricomycetidae</taxon>
        <taxon>Agaricales</taxon>
        <taxon>Tricholomatineae</taxon>
        <taxon>Lyophyllaceae</taxon>
        <taxon>Asterophora</taxon>
    </lineage>
</organism>
<dbReference type="EMBL" id="JABCKV010000510">
    <property type="protein sequence ID" value="KAG5640777.1"/>
    <property type="molecule type" value="Genomic_DNA"/>
</dbReference>
<name>A0A9P7G4T3_9AGAR</name>
<proteinExistence type="predicted"/>
<dbReference type="PROSITE" id="PS50404">
    <property type="entry name" value="GST_NTER"/>
    <property type="match status" value="1"/>
</dbReference>
<reference evidence="2" key="1">
    <citation type="submission" date="2020-07" db="EMBL/GenBank/DDBJ databases">
        <authorList>
            <person name="Nieuwenhuis M."/>
            <person name="Van De Peppel L.J.J."/>
        </authorList>
    </citation>
    <scope>NUCLEOTIDE SEQUENCE</scope>
    <source>
        <strain evidence="2">AP01</strain>
        <tissue evidence="2">Mycelium</tissue>
    </source>
</reference>
<dbReference type="AlphaFoldDB" id="A0A9P7G4T3"/>
<dbReference type="SUPFAM" id="SSF52833">
    <property type="entry name" value="Thioredoxin-like"/>
    <property type="match status" value="1"/>
</dbReference>
<dbReference type="CDD" id="cd03038">
    <property type="entry name" value="GST_N_etherase_LigE"/>
    <property type="match status" value="1"/>
</dbReference>
<reference evidence="2" key="2">
    <citation type="submission" date="2021-10" db="EMBL/GenBank/DDBJ databases">
        <title>Phylogenomics reveals ancestral predisposition of the termite-cultivated fungus Termitomyces towards a domesticated lifestyle.</title>
        <authorList>
            <person name="Auxier B."/>
            <person name="Grum-Grzhimaylo A."/>
            <person name="Cardenas M.E."/>
            <person name="Lodge J.D."/>
            <person name="Laessoe T."/>
            <person name="Pedersen O."/>
            <person name="Smith M.E."/>
            <person name="Kuyper T.W."/>
            <person name="Franco-Molano E.A."/>
            <person name="Baroni T.J."/>
            <person name="Aanen D.K."/>
        </authorList>
    </citation>
    <scope>NUCLEOTIDE SEQUENCE</scope>
    <source>
        <strain evidence="2">AP01</strain>
        <tissue evidence="2">Mycelium</tissue>
    </source>
</reference>
<dbReference type="OrthoDB" id="4951845at2759"/>
<gene>
    <name evidence="2" type="ORF">DXG03_007237</name>
</gene>